<accession>A0A6J5M4L3</accession>
<reference evidence="1" key="1">
    <citation type="submission" date="2020-04" db="EMBL/GenBank/DDBJ databases">
        <authorList>
            <person name="Chiriac C."/>
            <person name="Salcher M."/>
            <person name="Ghai R."/>
            <person name="Kavagutti S V."/>
        </authorList>
    </citation>
    <scope>NUCLEOTIDE SEQUENCE</scope>
</reference>
<protein>
    <submittedName>
        <fullName evidence="1">Uncharacterized protein</fullName>
    </submittedName>
</protein>
<gene>
    <name evidence="1" type="ORF">UFOVP350_2</name>
</gene>
<organism evidence="1">
    <name type="scientific">uncultured Caudovirales phage</name>
    <dbReference type="NCBI Taxonomy" id="2100421"/>
    <lineage>
        <taxon>Viruses</taxon>
        <taxon>Duplodnaviria</taxon>
        <taxon>Heunggongvirae</taxon>
        <taxon>Uroviricota</taxon>
        <taxon>Caudoviricetes</taxon>
        <taxon>Peduoviridae</taxon>
        <taxon>Maltschvirus</taxon>
        <taxon>Maltschvirus maltsch</taxon>
    </lineage>
</organism>
<name>A0A6J5M4L3_9CAUD</name>
<dbReference type="EMBL" id="LR796362">
    <property type="protein sequence ID" value="CAB4138809.1"/>
    <property type="molecule type" value="Genomic_DNA"/>
</dbReference>
<sequence>MQLIELHDYLKKIAEEHRAIGHTDERPRFFFYHYESLTQDFNTMEDVCLTVESPIGSMVREAKEYRDRKRFALVVHVQAGSLNSNVDRLKASDKAERIMKDIIARMLHDSELKLCPILLRNVDASGWVYEHMESKLQNFVSCVLGVELVGYDYLQYDANQWL</sequence>
<evidence type="ECO:0000313" key="1">
    <source>
        <dbReference type="EMBL" id="CAB4138809.1"/>
    </source>
</evidence>
<proteinExistence type="predicted"/>